<reference evidence="4 5" key="1">
    <citation type="submission" date="2020-03" db="EMBL/GenBank/DDBJ databases">
        <title>Whole genome shotgun sequence of Phytohabitans suffuscus NBRC 105367.</title>
        <authorList>
            <person name="Komaki H."/>
            <person name="Tamura T."/>
        </authorList>
    </citation>
    <scope>NUCLEOTIDE SEQUENCE [LARGE SCALE GENOMIC DNA]</scope>
    <source>
        <strain evidence="4 5">NBRC 105367</strain>
    </source>
</reference>
<dbReference type="PANTHER" id="PTHR36933">
    <property type="entry name" value="SLL0788 PROTEIN"/>
    <property type="match status" value="1"/>
</dbReference>
<dbReference type="KEGG" id="psuu:Psuf_076540"/>
<dbReference type="Gene3D" id="1.20.1260.10">
    <property type="match status" value="1"/>
</dbReference>
<keyword evidence="5" id="KW-1185">Reference proteome</keyword>
<accession>A0A6F8YWV9</accession>
<name>A0A6F8YWV9_9ACTN</name>
<sequence>MSRRVAVALVAVVTVLLTGCASGPAAPSTVDTPATVGTPGAPGGGLNNTDVMFLQMILPHHRQGVELAGLGHTKGGRAELVQLAAAIEATQRDETELMAGILADSGAPPTAPAATAGQDPHAAHGGLPGTSEQQVAALRAATGTEFERRFLNTMMAHQGDAIQLAKMELASGADRRLVDLAGRIELSRTAQIEQMQKLLDGTPG</sequence>
<dbReference type="EMBL" id="AP022871">
    <property type="protein sequence ID" value="BCB90341.1"/>
    <property type="molecule type" value="Genomic_DNA"/>
</dbReference>
<organism evidence="4 5">
    <name type="scientific">Phytohabitans suffuscus</name>
    <dbReference type="NCBI Taxonomy" id="624315"/>
    <lineage>
        <taxon>Bacteria</taxon>
        <taxon>Bacillati</taxon>
        <taxon>Actinomycetota</taxon>
        <taxon>Actinomycetes</taxon>
        <taxon>Micromonosporales</taxon>
        <taxon>Micromonosporaceae</taxon>
    </lineage>
</organism>
<dbReference type="PANTHER" id="PTHR36933:SF1">
    <property type="entry name" value="SLL0788 PROTEIN"/>
    <property type="match status" value="1"/>
</dbReference>
<keyword evidence="2" id="KW-0732">Signal</keyword>
<evidence type="ECO:0000313" key="5">
    <source>
        <dbReference type="Proteomes" id="UP000503011"/>
    </source>
</evidence>
<dbReference type="Pfam" id="PF03713">
    <property type="entry name" value="DUF305"/>
    <property type="match status" value="1"/>
</dbReference>
<protein>
    <submittedName>
        <fullName evidence="4">DUF305 domain-containing protein</fullName>
    </submittedName>
</protein>
<evidence type="ECO:0000259" key="3">
    <source>
        <dbReference type="Pfam" id="PF03713"/>
    </source>
</evidence>
<dbReference type="AlphaFoldDB" id="A0A6F8YWV9"/>
<gene>
    <name evidence="4" type="ORF">Psuf_076540</name>
</gene>
<evidence type="ECO:0000256" key="2">
    <source>
        <dbReference type="SAM" id="SignalP"/>
    </source>
</evidence>
<dbReference type="RefSeq" id="WP_173162614.1">
    <property type="nucleotide sequence ID" value="NZ_AP022871.1"/>
</dbReference>
<dbReference type="PROSITE" id="PS51257">
    <property type="entry name" value="PROKAR_LIPOPROTEIN"/>
    <property type="match status" value="1"/>
</dbReference>
<proteinExistence type="predicted"/>
<evidence type="ECO:0000256" key="1">
    <source>
        <dbReference type="SAM" id="MobiDB-lite"/>
    </source>
</evidence>
<feature type="region of interest" description="Disordered" evidence="1">
    <location>
        <begin position="23"/>
        <end position="45"/>
    </location>
</feature>
<feature type="domain" description="DUF305" evidence="3">
    <location>
        <begin position="50"/>
        <end position="199"/>
    </location>
</feature>
<feature type="signal peptide" evidence="2">
    <location>
        <begin position="1"/>
        <end position="25"/>
    </location>
</feature>
<feature type="chain" id="PRO_5038721554" evidence="2">
    <location>
        <begin position="26"/>
        <end position="204"/>
    </location>
</feature>
<dbReference type="Proteomes" id="UP000503011">
    <property type="component" value="Chromosome"/>
</dbReference>
<evidence type="ECO:0000313" key="4">
    <source>
        <dbReference type="EMBL" id="BCB90341.1"/>
    </source>
</evidence>
<reference evidence="4 5" key="2">
    <citation type="submission" date="2020-03" db="EMBL/GenBank/DDBJ databases">
        <authorList>
            <person name="Ichikawa N."/>
            <person name="Kimura A."/>
            <person name="Kitahashi Y."/>
            <person name="Uohara A."/>
        </authorList>
    </citation>
    <scope>NUCLEOTIDE SEQUENCE [LARGE SCALE GENOMIC DNA]</scope>
    <source>
        <strain evidence="4 5">NBRC 105367</strain>
    </source>
</reference>
<dbReference type="InterPro" id="IPR012347">
    <property type="entry name" value="Ferritin-like"/>
</dbReference>
<dbReference type="InterPro" id="IPR005183">
    <property type="entry name" value="DUF305_CopM-like"/>
</dbReference>
<feature type="region of interest" description="Disordered" evidence="1">
    <location>
        <begin position="105"/>
        <end position="129"/>
    </location>
</feature>